<gene>
    <name evidence="1" type="ORF">ACFP90_13255</name>
</gene>
<dbReference type="RefSeq" id="WP_380056587.1">
    <property type="nucleotide sequence ID" value="NZ_JBHSWB010000001.1"/>
</dbReference>
<evidence type="ECO:0000313" key="1">
    <source>
        <dbReference type="EMBL" id="MFC6661201.1"/>
    </source>
</evidence>
<accession>A0ABW1ZJU9</accession>
<dbReference type="EMBL" id="JBHSWB010000001">
    <property type="protein sequence ID" value="MFC6661201.1"/>
    <property type="molecule type" value="Genomic_DNA"/>
</dbReference>
<keyword evidence="2" id="KW-1185">Reference proteome</keyword>
<dbReference type="Proteomes" id="UP001596317">
    <property type="component" value="Unassembled WGS sequence"/>
</dbReference>
<dbReference type="Gene3D" id="1.25.40.10">
    <property type="entry name" value="Tetratricopeptide repeat domain"/>
    <property type="match status" value="1"/>
</dbReference>
<name>A0ABW1ZJU9_9DEIO</name>
<reference evidence="2" key="1">
    <citation type="journal article" date="2019" name="Int. J. Syst. Evol. Microbiol.">
        <title>The Global Catalogue of Microorganisms (GCM) 10K type strain sequencing project: providing services to taxonomists for standard genome sequencing and annotation.</title>
        <authorList>
            <consortium name="The Broad Institute Genomics Platform"/>
            <consortium name="The Broad Institute Genome Sequencing Center for Infectious Disease"/>
            <person name="Wu L."/>
            <person name="Ma J."/>
        </authorList>
    </citation>
    <scope>NUCLEOTIDE SEQUENCE [LARGE SCALE GENOMIC DNA]</scope>
    <source>
        <strain evidence="2">CCUG 63830</strain>
    </source>
</reference>
<evidence type="ECO:0000313" key="2">
    <source>
        <dbReference type="Proteomes" id="UP001596317"/>
    </source>
</evidence>
<protein>
    <submittedName>
        <fullName evidence="1">Uncharacterized protein</fullName>
    </submittedName>
</protein>
<proteinExistence type="predicted"/>
<dbReference type="InterPro" id="IPR011990">
    <property type="entry name" value="TPR-like_helical_dom_sf"/>
</dbReference>
<sequence length="540" mass="59567">MRAAFKRHFPEVQLLSALEECLALGDAALVRDLMASASAPTAEDLRVLGIAHRLLGDVIASEQTLERAIAQGAAAARIDLARTYSLTERKEDAWQELQLLDIAALPAQDQAYAYRLRAELRSDLDSFEAALPDARLACRIANGLPQRAVVLPWCQITLAVTYEQLGEDHRALHLLEQLGELPVYGYPYHLVNSARVLLQLGRLEDARALILYLRTQVHTAQARRTWQRLQADLLWLQGDLSAALAVNQQAAQDAERDFNALQAVKAYLRVALLAAHLGAPDTALRALARAEVLAGSRGMRSLVLGYGASVRLRLGHLTPEAALQTLHAARDQLAQRAERPDERDMQLHACEAARHLGPEALARELEHLRALMRAAGHPAMLARSWHLLPDLAAQLRPGDPALLGPAVQPPALRLLTLNRADLMRGDRVVRLGVRRGVEVLAYLLHFGPRSLELILRDVFGDLDRTKGRNQFHQLRLRLRELAPELSLEYGGGLYHLRGQEALWWDVTGTAQPNMAHFLPACGSDWAQELALAVPEAGGGH</sequence>
<comment type="caution">
    <text evidence="1">The sequence shown here is derived from an EMBL/GenBank/DDBJ whole genome shotgun (WGS) entry which is preliminary data.</text>
</comment>
<organism evidence="1 2">
    <name type="scientific">Deinococcus multiflagellatus</name>
    <dbReference type="NCBI Taxonomy" id="1656887"/>
    <lineage>
        <taxon>Bacteria</taxon>
        <taxon>Thermotogati</taxon>
        <taxon>Deinococcota</taxon>
        <taxon>Deinococci</taxon>
        <taxon>Deinococcales</taxon>
        <taxon>Deinococcaceae</taxon>
        <taxon>Deinococcus</taxon>
    </lineage>
</organism>
<dbReference type="SUPFAM" id="SSF48452">
    <property type="entry name" value="TPR-like"/>
    <property type="match status" value="1"/>
</dbReference>